<organism evidence="9 10">
    <name type="scientific">Phytohabitans maris</name>
    <dbReference type="NCBI Taxonomy" id="3071409"/>
    <lineage>
        <taxon>Bacteria</taxon>
        <taxon>Bacillati</taxon>
        <taxon>Actinomycetota</taxon>
        <taxon>Actinomycetes</taxon>
        <taxon>Micromonosporales</taxon>
        <taxon>Micromonosporaceae</taxon>
    </lineage>
</organism>
<evidence type="ECO:0000256" key="6">
    <source>
        <dbReference type="ARBA" id="ARBA00023163"/>
    </source>
</evidence>
<dbReference type="PANTHER" id="PTHR16305">
    <property type="entry name" value="TESTICULAR SOLUBLE ADENYLYL CYCLASE"/>
    <property type="match status" value="1"/>
</dbReference>
<keyword evidence="2" id="KW-0547">Nucleotide-binding</keyword>
<dbReference type="InterPro" id="IPR000792">
    <property type="entry name" value="Tscrpt_reg_LuxR_C"/>
</dbReference>
<keyword evidence="5" id="KW-0731">Sigma factor</keyword>
<keyword evidence="4" id="KW-0805">Transcription regulation</keyword>
<accession>A0ABU0Z9B0</accession>
<comment type="caution">
    <text evidence="9">The sequence shown here is derived from an EMBL/GenBank/DDBJ whole genome shotgun (WGS) entry which is preliminary data.</text>
</comment>
<evidence type="ECO:0000313" key="9">
    <source>
        <dbReference type="EMBL" id="MDQ7903641.1"/>
    </source>
</evidence>
<reference evidence="9 10" key="1">
    <citation type="submission" date="2023-08" db="EMBL/GenBank/DDBJ databases">
        <title>Phytohabitans sansha sp. nov., isolated from marine sediment.</title>
        <authorList>
            <person name="Zhao Y."/>
            <person name="Yi K."/>
        </authorList>
    </citation>
    <scope>NUCLEOTIDE SEQUENCE [LARGE SCALE GENOMIC DNA]</scope>
    <source>
        <strain evidence="9 10">ZYX-F-186</strain>
    </source>
</reference>
<dbReference type="Pfam" id="PF13191">
    <property type="entry name" value="AAA_16"/>
    <property type="match status" value="1"/>
</dbReference>
<evidence type="ECO:0000259" key="8">
    <source>
        <dbReference type="PROSITE" id="PS50043"/>
    </source>
</evidence>
<evidence type="ECO:0000256" key="7">
    <source>
        <dbReference type="SAM" id="MobiDB-lite"/>
    </source>
</evidence>
<keyword evidence="3" id="KW-0067">ATP-binding</keyword>
<dbReference type="SMART" id="SM00421">
    <property type="entry name" value="HTH_LUXR"/>
    <property type="match status" value="1"/>
</dbReference>
<dbReference type="EMBL" id="JAVHUY010000003">
    <property type="protein sequence ID" value="MDQ7903641.1"/>
    <property type="molecule type" value="Genomic_DNA"/>
</dbReference>
<dbReference type="SUPFAM" id="SSF46894">
    <property type="entry name" value="C-terminal effector domain of the bipartite response regulators"/>
    <property type="match status" value="1"/>
</dbReference>
<keyword evidence="10" id="KW-1185">Reference proteome</keyword>
<dbReference type="Pfam" id="PF08281">
    <property type="entry name" value="Sigma70_r4_2"/>
    <property type="match status" value="1"/>
</dbReference>
<dbReference type="CDD" id="cd06170">
    <property type="entry name" value="LuxR_C_like"/>
    <property type="match status" value="1"/>
</dbReference>
<dbReference type="InterPro" id="IPR041664">
    <property type="entry name" value="AAA_16"/>
</dbReference>
<dbReference type="RefSeq" id="WP_308710918.1">
    <property type="nucleotide sequence ID" value="NZ_JAVHUY010000003.1"/>
</dbReference>
<comment type="similarity">
    <text evidence="1">Belongs to the sigma-70 factor family. ECF subfamily.</text>
</comment>
<evidence type="ECO:0000256" key="2">
    <source>
        <dbReference type="ARBA" id="ARBA00022741"/>
    </source>
</evidence>
<feature type="domain" description="HTH luxR-type" evidence="8">
    <location>
        <begin position="773"/>
        <end position="836"/>
    </location>
</feature>
<dbReference type="InterPro" id="IPR027417">
    <property type="entry name" value="P-loop_NTPase"/>
</dbReference>
<evidence type="ECO:0000256" key="4">
    <source>
        <dbReference type="ARBA" id="ARBA00023015"/>
    </source>
</evidence>
<gene>
    <name evidence="9" type="ORF">RB614_03815</name>
</gene>
<feature type="compositionally biased region" description="Low complexity" evidence="7">
    <location>
        <begin position="836"/>
        <end position="848"/>
    </location>
</feature>
<dbReference type="PROSITE" id="PS50043">
    <property type="entry name" value="HTH_LUXR_2"/>
    <property type="match status" value="1"/>
</dbReference>
<dbReference type="Proteomes" id="UP001230908">
    <property type="component" value="Unassembled WGS sequence"/>
</dbReference>
<feature type="region of interest" description="Disordered" evidence="7">
    <location>
        <begin position="835"/>
        <end position="855"/>
    </location>
</feature>
<dbReference type="InterPro" id="IPR013249">
    <property type="entry name" value="RNA_pol_sigma70_r4_t2"/>
</dbReference>
<keyword evidence="6" id="KW-0804">Transcription</keyword>
<evidence type="ECO:0000256" key="3">
    <source>
        <dbReference type="ARBA" id="ARBA00022840"/>
    </source>
</evidence>
<evidence type="ECO:0000256" key="5">
    <source>
        <dbReference type="ARBA" id="ARBA00023082"/>
    </source>
</evidence>
<dbReference type="SUPFAM" id="SSF52540">
    <property type="entry name" value="P-loop containing nucleoside triphosphate hydrolases"/>
    <property type="match status" value="1"/>
</dbReference>
<protein>
    <submittedName>
        <fullName evidence="9">Sigma factor-like helix-turn-helix DNA-binding protein</fullName>
    </submittedName>
</protein>
<dbReference type="Gene3D" id="1.10.10.10">
    <property type="entry name" value="Winged helix-like DNA-binding domain superfamily/Winged helix DNA-binding domain"/>
    <property type="match status" value="1"/>
</dbReference>
<dbReference type="Gene3D" id="3.40.50.300">
    <property type="entry name" value="P-loop containing nucleotide triphosphate hydrolases"/>
    <property type="match status" value="1"/>
</dbReference>
<sequence>MRAWPFEGREAELSMIDSAFTGPDVDAVVLTGPAGMGKTRLARQAVAALRCGRTAWVSATAAASKVPLSAVAGLMPDDARAVGALELIRATAAHVRSWGGRRQVAVGVDDAHLLDDASATLVAHLVTSHAAFVVMTFRIGEPVADGLVRLWKEGNARYIELPGLPEEVIDRLIDHEGPTNLDRRGRRRLHQTARGNPLALRELLHGSQPGGLLDLVSARLDRLEPATRYVVELVACGEPLAVPILEQLAGLPALIAAEDSGLIVVQRSGARAQARLDHPIYGEALRRLPVSRATRAYRALAQRLLATPLRRREDTMLAAVWQVEGGAISRPDLVRAGAWQAVGHADLSLAERLARAARAAEPTFEADRLLAEILAYRGHRAEALRVLAPTPPADIADRVPWAITRAEALYWAGDDAEAAHATLDYAGGHHAAEACRSWLLFFGARFRDAARVAAEVMDRTDADPRSIVWAAAAGTAANGFLGNLDLAEQMHCRGAELAIAHAAALPWATVEVDVGRCLAHLADGQPAAAEAIAAAGYRAALDGGAAMMLSGWALYGGLAAAARGHLAQADRLLAEATAGYEVNDTYRLARCCLAAHAAVAALRGDPAAPTFLARADDLAHPSDRFLHPWIHNWRAWNSYAQGNLAAAAAAATTAADLARAVCMPAVEAIALFDLVRLGARTDLTRLDAIEHNLAQLLAGTTRALASRDGGATLDAAAAELMDRGYDLHAAEVYTAAAHRHHRHGRPTRASLAEAAAAHLRTHHPTARTPLLLPPSLTTRLTPREREVVLLAAHHTSPEIAVRLQLAVPTVNNNLARAYAKLGITSRTDLRKLLRHAPTPAGSASPPRAAGGGDTA</sequence>
<proteinExistence type="inferred from homology"/>
<dbReference type="InterPro" id="IPR016032">
    <property type="entry name" value="Sig_transdc_resp-reg_C-effctor"/>
</dbReference>
<evidence type="ECO:0000313" key="10">
    <source>
        <dbReference type="Proteomes" id="UP001230908"/>
    </source>
</evidence>
<evidence type="ECO:0000256" key="1">
    <source>
        <dbReference type="ARBA" id="ARBA00010641"/>
    </source>
</evidence>
<dbReference type="PANTHER" id="PTHR16305:SF28">
    <property type="entry name" value="GUANYLATE CYCLASE DOMAIN-CONTAINING PROTEIN"/>
    <property type="match status" value="1"/>
</dbReference>
<dbReference type="InterPro" id="IPR036388">
    <property type="entry name" value="WH-like_DNA-bd_sf"/>
</dbReference>
<name>A0ABU0Z9B0_9ACTN</name>